<reference evidence="1" key="1">
    <citation type="submission" date="2022-04" db="EMBL/GenBank/DDBJ databases">
        <title>Genome of the entomopathogenic fungus Entomophthora muscae.</title>
        <authorList>
            <person name="Elya C."/>
            <person name="Lovett B.R."/>
            <person name="Lee E."/>
            <person name="Macias A.M."/>
            <person name="Hajek A.E."/>
            <person name="De Bivort B.L."/>
            <person name="Kasson M.T."/>
            <person name="De Fine Licht H.H."/>
            <person name="Stajich J.E."/>
        </authorList>
    </citation>
    <scope>NUCLEOTIDE SEQUENCE</scope>
    <source>
        <strain evidence="1">Berkeley</strain>
    </source>
</reference>
<keyword evidence="2" id="KW-1185">Reference proteome</keyword>
<comment type="caution">
    <text evidence="1">The sequence shown here is derived from an EMBL/GenBank/DDBJ whole genome shotgun (WGS) entry which is preliminary data.</text>
</comment>
<evidence type="ECO:0000313" key="2">
    <source>
        <dbReference type="Proteomes" id="UP001165960"/>
    </source>
</evidence>
<sequence>MKRTKTKRTKKAKKNSEPERTKTPDLSKVETDIPSFHSEQQCINPVLESQGCPPLKSDSAFSEDSSKDRSSLELNESVSSLSSNLQNIPDFPEEELDSASLPSEKGSLDVKSQSNSEDLGEQPVEKEDLVETNENTSEPILQSFETDSNCPLISIEELRQKEPAKIDVAEDCSDSMSFEESTREEPLSEELNNFIESTQVPISLQLTHDHSITEEKASPETGELSSAVPATKESSTLGLDAVETISDEFSEAEDTKTFENLKEKESTLVGQTSTGEEPVYNSTLALPFAPEKLEKFELINGALSLEVRPGVAMGPFYLGQTLNVVVANLNYNAMLVPTVDFSFDPKEPLSKDFAVQLRNNGLVLYFDPSLQVLKEVVVHDLSRVRISYRGVICSSVDEQLTSARVHQLLGPTYPGHFNSTRDQYIVDYPGLSFYFKVPAQSTEHQLVQESPLELPGIRAPVCHRICVYIHRPHLSPSERLSPVNASMPTESAFLSSAVAGHLSRAKILPKVGIYLLAHSCERPILNVWVKLGITTAQDCLADLGSPGKVFYKDDNKMDIHRVNITAKSNLNAKSSPTPSPSSSPASRSTYSSSKQSHHPVTPPTDYFYNYFDLGLDVLFDGFTHCAKKIILHNNFPNHFDFNAYRKCHFEFLPSQSENTPDGDSLTSWPPSQSGISSDTPVSKIEEAWGPPIGRPVVYDHSHGQYHNPFHPTTLRGYDNNLILEVLDNGHLASVTVF</sequence>
<evidence type="ECO:0000313" key="1">
    <source>
        <dbReference type="EMBL" id="KAJ9059407.1"/>
    </source>
</evidence>
<accession>A0ACC2SAH5</accession>
<dbReference type="EMBL" id="QTSX02005685">
    <property type="protein sequence ID" value="KAJ9059407.1"/>
    <property type="molecule type" value="Genomic_DNA"/>
</dbReference>
<dbReference type="Proteomes" id="UP001165960">
    <property type="component" value="Unassembled WGS sequence"/>
</dbReference>
<name>A0ACC2SAH5_9FUNG</name>
<proteinExistence type="predicted"/>
<protein>
    <submittedName>
        <fullName evidence="1">Uncharacterized protein</fullName>
    </submittedName>
</protein>
<gene>
    <name evidence="1" type="ORF">DSO57_1002405</name>
</gene>
<organism evidence="1 2">
    <name type="scientific">Entomophthora muscae</name>
    <dbReference type="NCBI Taxonomy" id="34485"/>
    <lineage>
        <taxon>Eukaryota</taxon>
        <taxon>Fungi</taxon>
        <taxon>Fungi incertae sedis</taxon>
        <taxon>Zoopagomycota</taxon>
        <taxon>Entomophthoromycotina</taxon>
        <taxon>Entomophthoromycetes</taxon>
        <taxon>Entomophthorales</taxon>
        <taxon>Entomophthoraceae</taxon>
        <taxon>Entomophthora</taxon>
    </lineage>
</organism>